<dbReference type="InterPro" id="IPR052702">
    <property type="entry name" value="MscS-like_channel"/>
</dbReference>
<dbReference type="InterPro" id="IPR011014">
    <property type="entry name" value="MscS_channel_TM-2"/>
</dbReference>
<evidence type="ECO:0000259" key="9">
    <source>
        <dbReference type="Pfam" id="PF00924"/>
    </source>
</evidence>
<comment type="subcellular location">
    <subcellularLocation>
        <location evidence="1">Cell membrane</location>
        <topology evidence="1">Multi-pass membrane protein</topology>
    </subcellularLocation>
</comment>
<dbReference type="SUPFAM" id="SSF82689">
    <property type="entry name" value="Mechanosensitive channel protein MscS (YggB), C-terminal domain"/>
    <property type="match status" value="1"/>
</dbReference>
<dbReference type="InterPro" id="IPR023408">
    <property type="entry name" value="MscS_beta-dom_sf"/>
</dbReference>
<evidence type="ECO:0000256" key="4">
    <source>
        <dbReference type="ARBA" id="ARBA00022692"/>
    </source>
</evidence>
<keyword evidence="12" id="KW-1185">Reference proteome</keyword>
<dbReference type="InterPro" id="IPR011066">
    <property type="entry name" value="MscS_channel_C_sf"/>
</dbReference>
<dbReference type="InterPro" id="IPR006685">
    <property type="entry name" value="MscS_channel_2nd"/>
</dbReference>
<dbReference type="RefSeq" id="WP_091398576.1">
    <property type="nucleotide sequence ID" value="NZ_FNQY01000013.1"/>
</dbReference>
<evidence type="ECO:0000256" key="2">
    <source>
        <dbReference type="ARBA" id="ARBA00008017"/>
    </source>
</evidence>
<keyword evidence="4 7" id="KW-0812">Transmembrane</keyword>
<dbReference type="OrthoDB" id="9809206at2"/>
<dbReference type="SUPFAM" id="SSF50182">
    <property type="entry name" value="Sm-like ribonucleoproteins"/>
    <property type="match status" value="1"/>
</dbReference>
<reference evidence="11 12" key="1">
    <citation type="submission" date="2016-10" db="EMBL/GenBank/DDBJ databases">
        <authorList>
            <person name="de Groot N.N."/>
        </authorList>
    </citation>
    <scope>NUCLEOTIDE SEQUENCE [LARGE SCALE GENOMIC DNA]</scope>
    <source>
        <strain evidence="11 12">Vu-144</strain>
    </source>
</reference>
<feature type="transmembrane region" description="Helical" evidence="7">
    <location>
        <begin position="354"/>
        <end position="370"/>
    </location>
</feature>
<evidence type="ECO:0000256" key="1">
    <source>
        <dbReference type="ARBA" id="ARBA00004651"/>
    </source>
</evidence>
<feature type="transmembrane region" description="Helical" evidence="7">
    <location>
        <begin position="453"/>
        <end position="472"/>
    </location>
</feature>
<comment type="similarity">
    <text evidence="2">Belongs to the MscS (TC 1.A.23) family.</text>
</comment>
<keyword evidence="5 7" id="KW-1133">Transmembrane helix</keyword>
<feature type="domain" description="Mechanosensitive ion channel MscS C-terminal" evidence="10">
    <location>
        <begin position="702"/>
        <end position="782"/>
    </location>
</feature>
<feature type="transmembrane region" description="Helical" evidence="7">
    <location>
        <begin position="583"/>
        <end position="607"/>
    </location>
</feature>
<feature type="transmembrane region" description="Helical" evidence="7">
    <location>
        <begin position="382"/>
        <end position="403"/>
    </location>
</feature>
<feature type="transmembrane region" description="Helical" evidence="7">
    <location>
        <begin position="537"/>
        <end position="562"/>
    </location>
</feature>
<keyword evidence="6 7" id="KW-0472">Membrane</keyword>
<accession>A0A1H4A3U1</accession>
<feature type="transmembrane region" description="Helical" evidence="7">
    <location>
        <begin position="302"/>
        <end position="323"/>
    </location>
</feature>
<evidence type="ECO:0000256" key="5">
    <source>
        <dbReference type="ARBA" id="ARBA00022989"/>
    </source>
</evidence>
<feature type="signal peptide" evidence="8">
    <location>
        <begin position="1"/>
        <end position="31"/>
    </location>
</feature>
<dbReference type="GO" id="GO:0005886">
    <property type="term" value="C:plasma membrane"/>
    <property type="evidence" value="ECO:0007669"/>
    <property type="project" value="UniProtKB-SubCell"/>
</dbReference>
<feature type="transmembrane region" description="Helical" evidence="7">
    <location>
        <begin position="263"/>
        <end position="282"/>
    </location>
</feature>
<sequence length="790" mass="88677">MSFIVTKRYMRALSLMALSFMVLLCNTQAQKKGNLQFKKVKIQSLSDTIVPYLVNKVETYNFMVDRSSFSMKMNYDLGPVQEQIPPIEEKLGAFKKKFEKTSKTLNLNSLNTMVILLGEVSGKLKTYQELMTEYGDRLTKSNKEIQKILNDPALTIKVPDSALNNQVNELLSEAKSLNNLQERTMATVNLWRSRISLCILQAKDLSSDMTFLAINKKVNIWTAEEKPLFKTSPDTFTKGYFEAVSSALSRTTLTLKIFFSSKVNMITLSFLILIILTSWALLNLRRIKKSPDKDRILNNAPYLKRSVIAANLLAYFVYAPLLFGDPTTQALHFFELLRLITLTYLIIPFITKKGKWLWAGFCLLWLFYALEDLLIDSTYAERWLLLAAGLFLVLICLLMLIRAQWLAGDLSNSGILKTLSIFSIALSILSLFFNLTGRVNITKIFGGAALESMYLGISLIILCSIFLQCIYLQSEAYHASRFSAFINFEKQHTRYKRNFLFVAILIWLVAISRNFMVNDLLFGGLGHFLNHPRVIGQYSFTLGSVIIFFFIIFISSIISRAIKFFFDSEKVLSSGERSSVNSMVLLFRLIIWVFGFLIAVAIAGIPLDKLSVMLGALGVGIGFGLQNIANNLVSGIILAFERPIQVGDQIEISGRSGTVKEIGVRSSKLSNSEGADIIIPNGNLLSEQLINWTLQDRRKRAEFTIGVAYAADLDEVFAIIENVLTANKNVQQQPKPSISIEQFGDYSVIIKIQFWIADLSQAGSVRSGVMADTKRSLAGAGIALQNRPLS</sequence>
<evidence type="ECO:0000256" key="8">
    <source>
        <dbReference type="SAM" id="SignalP"/>
    </source>
</evidence>
<dbReference type="Gene3D" id="1.10.287.1260">
    <property type="match status" value="1"/>
</dbReference>
<dbReference type="SUPFAM" id="SSF82861">
    <property type="entry name" value="Mechanosensitive channel protein MscS (YggB), transmembrane region"/>
    <property type="match status" value="1"/>
</dbReference>
<dbReference type="PANTHER" id="PTHR30347">
    <property type="entry name" value="POTASSIUM CHANNEL RELATED"/>
    <property type="match status" value="1"/>
</dbReference>
<protein>
    <submittedName>
        <fullName evidence="11">Mechanosensitive ion channel</fullName>
    </submittedName>
</protein>
<organism evidence="11 12">
    <name type="scientific">Arachidicoccus rhizosphaerae</name>
    <dbReference type="NCBI Taxonomy" id="551991"/>
    <lineage>
        <taxon>Bacteria</taxon>
        <taxon>Pseudomonadati</taxon>
        <taxon>Bacteroidota</taxon>
        <taxon>Chitinophagia</taxon>
        <taxon>Chitinophagales</taxon>
        <taxon>Chitinophagaceae</taxon>
        <taxon>Arachidicoccus</taxon>
    </lineage>
</organism>
<evidence type="ECO:0000256" key="3">
    <source>
        <dbReference type="ARBA" id="ARBA00022475"/>
    </source>
</evidence>
<keyword evidence="3" id="KW-1003">Cell membrane</keyword>
<evidence type="ECO:0000313" key="12">
    <source>
        <dbReference type="Proteomes" id="UP000199041"/>
    </source>
</evidence>
<dbReference type="InterPro" id="IPR010920">
    <property type="entry name" value="LSM_dom_sf"/>
</dbReference>
<dbReference type="Proteomes" id="UP000199041">
    <property type="component" value="Unassembled WGS sequence"/>
</dbReference>
<name>A0A1H4A3U1_9BACT</name>
<dbReference type="AlphaFoldDB" id="A0A1H4A3U1"/>
<proteinExistence type="inferred from homology"/>
<evidence type="ECO:0000256" key="6">
    <source>
        <dbReference type="ARBA" id="ARBA00023136"/>
    </source>
</evidence>
<dbReference type="InterPro" id="IPR049278">
    <property type="entry name" value="MS_channel_C"/>
</dbReference>
<feature type="transmembrane region" description="Helical" evidence="7">
    <location>
        <begin position="329"/>
        <end position="347"/>
    </location>
</feature>
<feature type="transmembrane region" description="Helical" evidence="7">
    <location>
        <begin position="499"/>
        <end position="517"/>
    </location>
</feature>
<feature type="domain" description="Mechanosensitive ion channel MscS" evidence="9">
    <location>
        <begin position="627"/>
        <end position="693"/>
    </location>
</feature>
<dbReference type="Pfam" id="PF00924">
    <property type="entry name" value="MS_channel_2nd"/>
    <property type="match status" value="1"/>
</dbReference>
<evidence type="ECO:0000313" key="11">
    <source>
        <dbReference type="EMBL" id="SEA30626.1"/>
    </source>
</evidence>
<feature type="transmembrane region" description="Helical" evidence="7">
    <location>
        <begin position="415"/>
        <end position="433"/>
    </location>
</feature>
<feature type="chain" id="PRO_5011696717" evidence="8">
    <location>
        <begin position="32"/>
        <end position="790"/>
    </location>
</feature>
<evidence type="ECO:0000259" key="10">
    <source>
        <dbReference type="Pfam" id="PF21082"/>
    </source>
</evidence>
<evidence type="ECO:0000256" key="7">
    <source>
        <dbReference type="SAM" id="Phobius"/>
    </source>
</evidence>
<dbReference type="EMBL" id="FNQY01000013">
    <property type="protein sequence ID" value="SEA30626.1"/>
    <property type="molecule type" value="Genomic_DNA"/>
</dbReference>
<dbReference type="Gene3D" id="2.30.30.60">
    <property type="match status" value="1"/>
</dbReference>
<dbReference type="GO" id="GO:0008381">
    <property type="term" value="F:mechanosensitive monoatomic ion channel activity"/>
    <property type="evidence" value="ECO:0007669"/>
    <property type="project" value="UniProtKB-ARBA"/>
</dbReference>
<dbReference type="Pfam" id="PF21082">
    <property type="entry name" value="MS_channel_3rd"/>
    <property type="match status" value="1"/>
</dbReference>
<keyword evidence="8" id="KW-0732">Signal</keyword>
<gene>
    <name evidence="11" type="ORF">SAMN05192529_11344</name>
</gene>
<dbReference type="PANTHER" id="PTHR30347:SF1">
    <property type="entry name" value="MECHANOSENSITIVE CHANNEL MSCK"/>
    <property type="match status" value="1"/>
</dbReference>
<dbReference type="Gene3D" id="3.30.70.100">
    <property type="match status" value="1"/>
</dbReference>
<feature type="transmembrane region" description="Helical" evidence="7">
    <location>
        <begin position="613"/>
        <end position="640"/>
    </location>
</feature>